<name>A0ACD5ZZQ9_AVESA</name>
<reference evidence="1" key="1">
    <citation type="submission" date="2021-05" db="EMBL/GenBank/DDBJ databases">
        <authorList>
            <person name="Scholz U."/>
            <person name="Mascher M."/>
            <person name="Fiebig A."/>
        </authorList>
    </citation>
    <scope>NUCLEOTIDE SEQUENCE [LARGE SCALE GENOMIC DNA]</scope>
</reference>
<keyword evidence="2" id="KW-1185">Reference proteome</keyword>
<dbReference type="Proteomes" id="UP001732700">
    <property type="component" value="Chromosome 7A"/>
</dbReference>
<accession>A0ACD5ZZQ9</accession>
<evidence type="ECO:0000313" key="2">
    <source>
        <dbReference type="Proteomes" id="UP001732700"/>
    </source>
</evidence>
<reference evidence="1" key="2">
    <citation type="submission" date="2025-09" db="UniProtKB">
        <authorList>
            <consortium name="EnsemblPlants"/>
        </authorList>
    </citation>
    <scope>IDENTIFICATION</scope>
</reference>
<organism evidence="1 2">
    <name type="scientific">Avena sativa</name>
    <name type="common">Oat</name>
    <dbReference type="NCBI Taxonomy" id="4498"/>
    <lineage>
        <taxon>Eukaryota</taxon>
        <taxon>Viridiplantae</taxon>
        <taxon>Streptophyta</taxon>
        <taxon>Embryophyta</taxon>
        <taxon>Tracheophyta</taxon>
        <taxon>Spermatophyta</taxon>
        <taxon>Magnoliopsida</taxon>
        <taxon>Liliopsida</taxon>
        <taxon>Poales</taxon>
        <taxon>Poaceae</taxon>
        <taxon>BOP clade</taxon>
        <taxon>Pooideae</taxon>
        <taxon>Poodae</taxon>
        <taxon>Poeae</taxon>
        <taxon>Poeae Chloroplast Group 1 (Aveneae type)</taxon>
        <taxon>Aveninae</taxon>
        <taxon>Avena</taxon>
    </lineage>
</organism>
<sequence length="520" mass="57896">MSYIDGICLGCGEPGHLQLACEKKPMCFICKSFGHLVDKCPVRKRPHQVARYIGSGAPGLGFYHIEIPEVVATPIASTKNCGIVLIEEVSLSARELADEFSKIYKTNWPWQIRDLGADNTFLVKFPPHIDVEQVIDYPKFGVSKPGVWVKVEAWNDDPEPVESLKKVWIIITGLQTKWCEWNTLDQPVSACGILVDVDWLSIFRDNAKEVRVLVKCRDPSKLPIGRLFEFNSHLFQLGFSLDVSAPNLDDEDDLLTDELNDHRRENEDGAAGGNDRGAPKDTSGFRNAEPSQSQQNRSGHQAGGVGASRVRMVESQSPATAVFKLLLQKKLVSLDSIKLGPHERDAEEVTLEAHQFWATEQEEQMIYGEEREISAHIVAFPEDILPSSADLQVLGEGAVSDNKKKQKVWGPVQAVRQSARVDNSKSILEKVMDLKKVANLDAPKSMKGIMNSNPFNVLDVTDIEVVSRDIGVVFPIKEIVDSSCSSSKSLHNDRDLEDEADGWIEVVNKSRGKHPRKKLQ</sequence>
<evidence type="ECO:0000313" key="1">
    <source>
        <dbReference type="EnsemblPlants" id="AVESA.00010b.r2.7AG1249290.1.CDS.1"/>
    </source>
</evidence>
<proteinExistence type="predicted"/>
<protein>
    <submittedName>
        <fullName evidence="1">Uncharacterized protein</fullName>
    </submittedName>
</protein>
<dbReference type="EnsemblPlants" id="AVESA.00010b.r2.7AG1249290.1">
    <property type="protein sequence ID" value="AVESA.00010b.r2.7AG1249290.1.CDS.1"/>
    <property type="gene ID" value="AVESA.00010b.r2.7AG1249290"/>
</dbReference>